<protein>
    <submittedName>
        <fullName evidence="2">Uncharacterized protein</fullName>
    </submittedName>
</protein>
<feature type="compositionally biased region" description="Basic and acidic residues" evidence="1">
    <location>
        <begin position="131"/>
        <end position="151"/>
    </location>
</feature>
<proteinExistence type="predicted"/>
<feature type="compositionally biased region" description="Basic residues" evidence="1">
    <location>
        <begin position="121"/>
        <end position="130"/>
    </location>
</feature>
<dbReference type="AlphaFoldDB" id="A0A2R6XV19"/>
<gene>
    <name evidence="2" type="ORF">MARPO_0001s0034</name>
</gene>
<feature type="region of interest" description="Disordered" evidence="1">
    <location>
        <begin position="1"/>
        <end position="80"/>
    </location>
</feature>
<dbReference type="EMBL" id="KZ772673">
    <property type="protein sequence ID" value="PTQ49958.1"/>
    <property type="molecule type" value="Genomic_DNA"/>
</dbReference>
<evidence type="ECO:0000313" key="3">
    <source>
        <dbReference type="Proteomes" id="UP000244005"/>
    </source>
</evidence>
<evidence type="ECO:0000256" key="1">
    <source>
        <dbReference type="SAM" id="MobiDB-lite"/>
    </source>
</evidence>
<feature type="compositionally biased region" description="Basic and acidic residues" evidence="1">
    <location>
        <begin position="64"/>
        <end position="80"/>
    </location>
</feature>
<evidence type="ECO:0000313" key="2">
    <source>
        <dbReference type="EMBL" id="PTQ49958.1"/>
    </source>
</evidence>
<name>A0A2R6XV19_MARPO</name>
<feature type="compositionally biased region" description="Basic and acidic residues" evidence="1">
    <location>
        <begin position="14"/>
        <end position="26"/>
    </location>
</feature>
<accession>A0A2R6XV19</accession>
<dbReference type="Proteomes" id="UP000244005">
    <property type="component" value="Unassembled WGS sequence"/>
</dbReference>
<organism evidence="2 3">
    <name type="scientific">Marchantia polymorpha</name>
    <name type="common">Common liverwort</name>
    <name type="synonym">Marchantia aquatica</name>
    <dbReference type="NCBI Taxonomy" id="3197"/>
    <lineage>
        <taxon>Eukaryota</taxon>
        <taxon>Viridiplantae</taxon>
        <taxon>Streptophyta</taxon>
        <taxon>Embryophyta</taxon>
        <taxon>Marchantiophyta</taxon>
        <taxon>Marchantiopsida</taxon>
        <taxon>Marchantiidae</taxon>
        <taxon>Marchantiales</taxon>
        <taxon>Marchantiaceae</taxon>
        <taxon>Marchantia</taxon>
    </lineage>
</organism>
<reference evidence="3" key="1">
    <citation type="journal article" date="2017" name="Cell">
        <title>Insights into land plant evolution garnered from the Marchantia polymorpha genome.</title>
        <authorList>
            <person name="Bowman J.L."/>
            <person name="Kohchi T."/>
            <person name="Yamato K.T."/>
            <person name="Jenkins J."/>
            <person name="Shu S."/>
            <person name="Ishizaki K."/>
            <person name="Yamaoka S."/>
            <person name="Nishihama R."/>
            <person name="Nakamura Y."/>
            <person name="Berger F."/>
            <person name="Adam C."/>
            <person name="Aki S.S."/>
            <person name="Althoff F."/>
            <person name="Araki T."/>
            <person name="Arteaga-Vazquez M.A."/>
            <person name="Balasubrmanian S."/>
            <person name="Barry K."/>
            <person name="Bauer D."/>
            <person name="Boehm C.R."/>
            <person name="Briginshaw L."/>
            <person name="Caballero-Perez J."/>
            <person name="Catarino B."/>
            <person name="Chen F."/>
            <person name="Chiyoda S."/>
            <person name="Chovatia M."/>
            <person name="Davies K.M."/>
            <person name="Delmans M."/>
            <person name="Demura T."/>
            <person name="Dierschke T."/>
            <person name="Dolan L."/>
            <person name="Dorantes-Acosta A.E."/>
            <person name="Eklund D.M."/>
            <person name="Florent S.N."/>
            <person name="Flores-Sandoval E."/>
            <person name="Fujiyama A."/>
            <person name="Fukuzawa H."/>
            <person name="Galik B."/>
            <person name="Grimanelli D."/>
            <person name="Grimwood J."/>
            <person name="Grossniklaus U."/>
            <person name="Hamada T."/>
            <person name="Haseloff J."/>
            <person name="Hetherington A.J."/>
            <person name="Higo A."/>
            <person name="Hirakawa Y."/>
            <person name="Hundley H.N."/>
            <person name="Ikeda Y."/>
            <person name="Inoue K."/>
            <person name="Inoue S.I."/>
            <person name="Ishida S."/>
            <person name="Jia Q."/>
            <person name="Kakita M."/>
            <person name="Kanazawa T."/>
            <person name="Kawai Y."/>
            <person name="Kawashima T."/>
            <person name="Kennedy M."/>
            <person name="Kinose K."/>
            <person name="Kinoshita T."/>
            <person name="Kohara Y."/>
            <person name="Koide E."/>
            <person name="Komatsu K."/>
            <person name="Kopischke S."/>
            <person name="Kubo M."/>
            <person name="Kyozuka J."/>
            <person name="Lagercrantz U."/>
            <person name="Lin S.S."/>
            <person name="Lindquist E."/>
            <person name="Lipzen A.M."/>
            <person name="Lu C.W."/>
            <person name="De Luna E."/>
            <person name="Martienssen R.A."/>
            <person name="Minamino N."/>
            <person name="Mizutani M."/>
            <person name="Mizutani M."/>
            <person name="Mochizuki N."/>
            <person name="Monte I."/>
            <person name="Mosher R."/>
            <person name="Nagasaki H."/>
            <person name="Nakagami H."/>
            <person name="Naramoto S."/>
            <person name="Nishitani K."/>
            <person name="Ohtani M."/>
            <person name="Okamoto T."/>
            <person name="Okumura M."/>
            <person name="Phillips J."/>
            <person name="Pollak B."/>
            <person name="Reinders A."/>
            <person name="Rovekamp M."/>
            <person name="Sano R."/>
            <person name="Sawa S."/>
            <person name="Schmid M.W."/>
            <person name="Shirakawa M."/>
            <person name="Solano R."/>
            <person name="Spunde A."/>
            <person name="Suetsugu N."/>
            <person name="Sugano S."/>
            <person name="Sugiyama A."/>
            <person name="Sun R."/>
            <person name="Suzuki Y."/>
            <person name="Takenaka M."/>
            <person name="Takezawa D."/>
            <person name="Tomogane H."/>
            <person name="Tsuzuki M."/>
            <person name="Ueda T."/>
            <person name="Umeda M."/>
            <person name="Ward J.M."/>
            <person name="Watanabe Y."/>
            <person name="Yazaki K."/>
            <person name="Yokoyama R."/>
            <person name="Yoshitake Y."/>
            <person name="Yotsui I."/>
            <person name="Zachgo S."/>
            <person name="Schmutz J."/>
        </authorList>
    </citation>
    <scope>NUCLEOTIDE SEQUENCE [LARGE SCALE GENOMIC DNA]</scope>
    <source>
        <strain evidence="3">Tak-1</strain>
    </source>
</reference>
<feature type="region of interest" description="Disordered" evidence="1">
    <location>
        <begin position="101"/>
        <end position="151"/>
    </location>
</feature>
<keyword evidence="3" id="KW-1185">Reference proteome</keyword>
<sequence>MRSIPGRTAVPSLERAERATRNEGGRPGRWLCCEARERERERGRARRGAAETGGGRGSSGAAIEGRREGGRERERERARSGELFEAATGIAYFGLLPTLALPKRRRLGEETSETGESNPRFRARGRREAKRLHETKSLRGEQGKVEREKRA</sequence>